<sequence length="507" mass="53955">MIRRLFAALAVVGALAASAACTPQPSRPEVPEKPPVTDGVPEELLSFYQQQPQWEDCADGFQCATIDAPRDWDNPADGTIELAMTRPADRPADPQSSLLVNPGGPGGSGIEYVQSSIGYDGFGEALLDTFDIVGFDPRGVGESTPVACLDADDMDAYLYDIPSGARGSEEWEAELEAGAETFAAGCEESSGDILPFITTEQSARDMDLLRGVLGDRKLNYLGFSYGTYLGATYAELFPQNTGNLVLDGAMDPSVSSSEVGRSQVVAFEKSLGTYLEACLEASACPFRGTLDQAYDGVASLLARLDRNPLPTADGRELGGDAMMLGIVVALYNEQNWPSLTEALANASDGDPEMAMYLADFYNERAQGGGYLSNSTEAFTAYNCMDYPTETDEQYEADKEYLSEHAPVTWEYMLGADPCQYWPVPPSGVREPITAAGAAPILVVGTTGDPATPYAWAEALADDLESGQLLTRRGEGHTAYGSGSACIDEAVEAFLVDGTLPEEGLVCS</sequence>
<evidence type="ECO:0000256" key="1">
    <source>
        <dbReference type="ARBA" id="ARBA00010088"/>
    </source>
</evidence>
<keyword evidence="2 5" id="KW-0732">Signal</keyword>
<feature type="chain" id="PRO_5045277828" evidence="5">
    <location>
        <begin position="20"/>
        <end position="507"/>
    </location>
</feature>
<dbReference type="EMBL" id="BMMQ01000003">
    <property type="protein sequence ID" value="GGO62705.1"/>
    <property type="molecule type" value="Genomic_DNA"/>
</dbReference>
<dbReference type="PROSITE" id="PS51257">
    <property type="entry name" value="PROKAR_LIPOPROTEIN"/>
    <property type="match status" value="1"/>
</dbReference>
<dbReference type="InterPro" id="IPR029058">
    <property type="entry name" value="AB_hydrolase_fold"/>
</dbReference>
<evidence type="ECO:0000256" key="2">
    <source>
        <dbReference type="ARBA" id="ARBA00022729"/>
    </source>
</evidence>
<feature type="domain" description="Peptidase S33 tripeptidyl aminopeptidase-like C-terminal" evidence="6">
    <location>
        <begin position="416"/>
        <end position="506"/>
    </location>
</feature>
<evidence type="ECO:0000259" key="6">
    <source>
        <dbReference type="Pfam" id="PF08386"/>
    </source>
</evidence>
<dbReference type="PANTHER" id="PTHR43248:SF29">
    <property type="entry name" value="TRIPEPTIDYL AMINOPEPTIDASE"/>
    <property type="match status" value="1"/>
</dbReference>
<accession>A0ABQ2N117</accession>
<dbReference type="Pfam" id="PF08386">
    <property type="entry name" value="Abhydrolase_4"/>
    <property type="match status" value="1"/>
</dbReference>
<name>A0ABQ2N117_9MICO</name>
<proteinExistence type="inferred from homology"/>
<dbReference type="PANTHER" id="PTHR43248">
    <property type="entry name" value="2-SUCCINYL-6-HYDROXY-2,4-CYCLOHEXADIENE-1-CARBOXYLATE SYNTHASE"/>
    <property type="match status" value="1"/>
</dbReference>
<comment type="caution">
    <text evidence="7">The sequence shown here is derived from an EMBL/GenBank/DDBJ whole genome shotgun (WGS) entry which is preliminary data.</text>
</comment>
<dbReference type="RefSeq" id="WP_188700613.1">
    <property type="nucleotide sequence ID" value="NZ_BMMQ01000003.1"/>
</dbReference>
<keyword evidence="3" id="KW-0378">Hydrolase</keyword>
<feature type="region of interest" description="Disordered" evidence="4">
    <location>
        <begin position="21"/>
        <end position="40"/>
    </location>
</feature>
<dbReference type="InterPro" id="IPR013595">
    <property type="entry name" value="Pept_S33_TAP-like_C"/>
</dbReference>
<organism evidence="7 8">
    <name type="scientific">Microbacterium nanhaiense</name>
    <dbReference type="NCBI Taxonomy" id="1301026"/>
    <lineage>
        <taxon>Bacteria</taxon>
        <taxon>Bacillati</taxon>
        <taxon>Actinomycetota</taxon>
        <taxon>Actinomycetes</taxon>
        <taxon>Micrococcales</taxon>
        <taxon>Microbacteriaceae</taxon>
        <taxon>Microbacterium</taxon>
    </lineage>
</organism>
<keyword evidence="8" id="KW-1185">Reference proteome</keyword>
<comment type="similarity">
    <text evidence="1">Belongs to the peptidase S33 family.</text>
</comment>
<feature type="signal peptide" evidence="5">
    <location>
        <begin position="1"/>
        <end position="19"/>
    </location>
</feature>
<protein>
    <submittedName>
        <fullName evidence="7">Proteinase</fullName>
    </submittedName>
</protein>
<dbReference type="SUPFAM" id="SSF53474">
    <property type="entry name" value="alpha/beta-Hydrolases"/>
    <property type="match status" value="1"/>
</dbReference>
<evidence type="ECO:0000256" key="3">
    <source>
        <dbReference type="ARBA" id="ARBA00022801"/>
    </source>
</evidence>
<dbReference type="InterPro" id="IPR051601">
    <property type="entry name" value="Serine_prot/Carboxylest_S33"/>
</dbReference>
<evidence type="ECO:0000313" key="8">
    <source>
        <dbReference type="Proteomes" id="UP000638043"/>
    </source>
</evidence>
<evidence type="ECO:0000256" key="4">
    <source>
        <dbReference type="SAM" id="MobiDB-lite"/>
    </source>
</evidence>
<gene>
    <name evidence="7" type="ORF">GCM10010910_13430</name>
</gene>
<evidence type="ECO:0000313" key="7">
    <source>
        <dbReference type="EMBL" id="GGO62705.1"/>
    </source>
</evidence>
<evidence type="ECO:0000256" key="5">
    <source>
        <dbReference type="SAM" id="SignalP"/>
    </source>
</evidence>
<reference evidence="8" key="1">
    <citation type="journal article" date="2019" name="Int. J. Syst. Evol. Microbiol.">
        <title>The Global Catalogue of Microorganisms (GCM) 10K type strain sequencing project: providing services to taxonomists for standard genome sequencing and annotation.</title>
        <authorList>
            <consortium name="The Broad Institute Genomics Platform"/>
            <consortium name="The Broad Institute Genome Sequencing Center for Infectious Disease"/>
            <person name="Wu L."/>
            <person name="Ma J."/>
        </authorList>
    </citation>
    <scope>NUCLEOTIDE SEQUENCE [LARGE SCALE GENOMIC DNA]</scope>
    <source>
        <strain evidence="8">CGMCC 4.7181</strain>
    </source>
</reference>
<dbReference type="Proteomes" id="UP000638043">
    <property type="component" value="Unassembled WGS sequence"/>
</dbReference>
<dbReference type="Gene3D" id="3.40.50.1820">
    <property type="entry name" value="alpha/beta hydrolase"/>
    <property type="match status" value="1"/>
</dbReference>